<feature type="region of interest" description="Disordered" evidence="6">
    <location>
        <begin position="1"/>
        <end position="65"/>
    </location>
</feature>
<reference evidence="8 9" key="1">
    <citation type="submission" date="2017-12" db="EMBL/GenBank/DDBJ databases">
        <title>Hemimetabolous genomes reveal molecular basis of termite eusociality.</title>
        <authorList>
            <person name="Harrison M.C."/>
            <person name="Jongepier E."/>
            <person name="Robertson H.M."/>
            <person name="Arning N."/>
            <person name="Bitard-Feildel T."/>
            <person name="Chao H."/>
            <person name="Childers C.P."/>
            <person name="Dinh H."/>
            <person name="Doddapaneni H."/>
            <person name="Dugan S."/>
            <person name="Gowin J."/>
            <person name="Greiner C."/>
            <person name="Han Y."/>
            <person name="Hu H."/>
            <person name="Hughes D.S.T."/>
            <person name="Huylmans A.-K."/>
            <person name="Kemena C."/>
            <person name="Kremer L.P.M."/>
            <person name="Lee S.L."/>
            <person name="Lopez-Ezquerra A."/>
            <person name="Mallet L."/>
            <person name="Monroy-Kuhn J.M."/>
            <person name="Moser A."/>
            <person name="Murali S.C."/>
            <person name="Muzny D.M."/>
            <person name="Otani S."/>
            <person name="Piulachs M.-D."/>
            <person name="Poelchau M."/>
            <person name="Qu J."/>
            <person name="Schaub F."/>
            <person name="Wada-Katsumata A."/>
            <person name="Worley K.C."/>
            <person name="Xie Q."/>
            <person name="Ylla G."/>
            <person name="Poulsen M."/>
            <person name="Gibbs R.A."/>
            <person name="Schal C."/>
            <person name="Richards S."/>
            <person name="Belles X."/>
            <person name="Korb J."/>
            <person name="Bornberg-Bauer E."/>
        </authorList>
    </citation>
    <scope>NUCLEOTIDE SEQUENCE [LARGE SCALE GENOMIC DNA]</scope>
    <source>
        <tissue evidence="8">Whole body</tissue>
    </source>
</reference>
<accession>A0A2J7QXN9</accession>
<feature type="domain" description="T-box" evidence="7">
    <location>
        <begin position="84"/>
        <end position="107"/>
    </location>
</feature>
<dbReference type="SUPFAM" id="SSF49417">
    <property type="entry name" value="p53-like transcription factors"/>
    <property type="match status" value="1"/>
</dbReference>
<organism evidence="8 9">
    <name type="scientific">Cryptotermes secundus</name>
    <dbReference type="NCBI Taxonomy" id="105785"/>
    <lineage>
        <taxon>Eukaryota</taxon>
        <taxon>Metazoa</taxon>
        <taxon>Ecdysozoa</taxon>
        <taxon>Arthropoda</taxon>
        <taxon>Hexapoda</taxon>
        <taxon>Insecta</taxon>
        <taxon>Pterygota</taxon>
        <taxon>Neoptera</taxon>
        <taxon>Polyneoptera</taxon>
        <taxon>Dictyoptera</taxon>
        <taxon>Blattodea</taxon>
        <taxon>Blattoidea</taxon>
        <taxon>Termitoidae</taxon>
        <taxon>Kalotermitidae</taxon>
        <taxon>Cryptotermitinae</taxon>
        <taxon>Cryptotermes</taxon>
    </lineage>
</organism>
<dbReference type="EMBL" id="NEVH01009379">
    <property type="protein sequence ID" value="PNF33324.1"/>
    <property type="molecule type" value="Genomic_DNA"/>
</dbReference>
<dbReference type="GO" id="GO:0045893">
    <property type="term" value="P:positive regulation of DNA-templated transcription"/>
    <property type="evidence" value="ECO:0007669"/>
    <property type="project" value="InterPro"/>
</dbReference>
<dbReference type="PROSITE" id="PS50252">
    <property type="entry name" value="TBOX_3"/>
    <property type="match status" value="1"/>
</dbReference>
<comment type="caution">
    <text evidence="5">Lacks conserved residue(s) required for the propagation of feature annotation.</text>
</comment>
<evidence type="ECO:0000256" key="1">
    <source>
        <dbReference type="ARBA" id="ARBA00023015"/>
    </source>
</evidence>
<dbReference type="OrthoDB" id="7442607at2759"/>
<dbReference type="GO" id="GO:0005634">
    <property type="term" value="C:nucleus"/>
    <property type="evidence" value="ECO:0007669"/>
    <property type="project" value="UniProtKB-SubCell"/>
</dbReference>
<dbReference type="PANTHER" id="PTHR11267:SF181">
    <property type="entry name" value="OPTOMOTOR-BLIND PROTEIN"/>
    <property type="match status" value="1"/>
</dbReference>
<dbReference type="GO" id="GO:0000981">
    <property type="term" value="F:DNA-binding transcription factor activity, RNA polymerase II-specific"/>
    <property type="evidence" value="ECO:0007669"/>
    <property type="project" value="TreeGrafter"/>
</dbReference>
<feature type="compositionally biased region" description="Acidic residues" evidence="6">
    <location>
        <begin position="46"/>
        <end position="57"/>
    </location>
</feature>
<dbReference type="InterPro" id="IPR001699">
    <property type="entry name" value="TF_T-box"/>
</dbReference>
<gene>
    <name evidence="8" type="ORF">B7P43_G07737</name>
</gene>
<dbReference type="InterPro" id="IPR008967">
    <property type="entry name" value="p53-like_TF_DNA-bd_sf"/>
</dbReference>
<proteinExistence type="predicted"/>
<dbReference type="InterPro" id="IPR036960">
    <property type="entry name" value="T-box_sf"/>
</dbReference>
<dbReference type="InterPro" id="IPR046360">
    <property type="entry name" value="T-box_DNA-bd"/>
</dbReference>
<dbReference type="Pfam" id="PF00907">
    <property type="entry name" value="T-box"/>
    <property type="match status" value="1"/>
</dbReference>
<evidence type="ECO:0000313" key="8">
    <source>
        <dbReference type="EMBL" id="PNF33324.1"/>
    </source>
</evidence>
<protein>
    <recommendedName>
        <fullName evidence="7">T-box domain-containing protein</fullName>
    </recommendedName>
</protein>
<evidence type="ECO:0000256" key="3">
    <source>
        <dbReference type="ARBA" id="ARBA00023163"/>
    </source>
</evidence>
<keyword evidence="4 5" id="KW-0539">Nucleus</keyword>
<feature type="compositionally biased region" description="Acidic residues" evidence="6">
    <location>
        <begin position="1"/>
        <end position="15"/>
    </location>
</feature>
<sequence>EDDEDIEVDVEECSDSESIQQQHEHRLGTRKLLKPATTASESGSEQGDETDGDSPDPADDKAGAAAKVKIRCNCEELLQTECHLETKELWDKFHDLGTEMIITKTGR</sequence>
<evidence type="ECO:0000256" key="5">
    <source>
        <dbReference type="PROSITE-ProRule" id="PRU00201"/>
    </source>
</evidence>
<keyword evidence="2 5" id="KW-0238">DNA-binding</keyword>
<dbReference type="Gene3D" id="2.60.40.820">
    <property type="entry name" value="Transcription factor, T-box"/>
    <property type="match status" value="1"/>
</dbReference>
<dbReference type="GO" id="GO:0000978">
    <property type="term" value="F:RNA polymerase II cis-regulatory region sequence-specific DNA binding"/>
    <property type="evidence" value="ECO:0007669"/>
    <property type="project" value="InterPro"/>
</dbReference>
<dbReference type="GO" id="GO:0001708">
    <property type="term" value="P:cell fate specification"/>
    <property type="evidence" value="ECO:0007669"/>
    <property type="project" value="TreeGrafter"/>
</dbReference>
<evidence type="ECO:0000256" key="6">
    <source>
        <dbReference type="SAM" id="MobiDB-lite"/>
    </source>
</evidence>
<keyword evidence="3" id="KW-0804">Transcription</keyword>
<dbReference type="GO" id="GO:0000785">
    <property type="term" value="C:chromatin"/>
    <property type="evidence" value="ECO:0007669"/>
    <property type="project" value="TreeGrafter"/>
</dbReference>
<evidence type="ECO:0000256" key="4">
    <source>
        <dbReference type="ARBA" id="ARBA00023242"/>
    </source>
</evidence>
<evidence type="ECO:0000259" key="7">
    <source>
        <dbReference type="PROSITE" id="PS50252"/>
    </source>
</evidence>
<evidence type="ECO:0000256" key="2">
    <source>
        <dbReference type="ARBA" id="ARBA00023125"/>
    </source>
</evidence>
<keyword evidence="9" id="KW-1185">Reference proteome</keyword>
<dbReference type="AlphaFoldDB" id="A0A2J7QXN9"/>
<dbReference type="InParanoid" id="A0A2J7QXN9"/>
<evidence type="ECO:0000313" key="9">
    <source>
        <dbReference type="Proteomes" id="UP000235965"/>
    </source>
</evidence>
<dbReference type="PANTHER" id="PTHR11267">
    <property type="entry name" value="T-BOX PROTEIN-RELATED"/>
    <property type="match status" value="1"/>
</dbReference>
<dbReference type="STRING" id="105785.A0A2J7QXN9"/>
<comment type="caution">
    <text evidence="8">The sequence shown here is derived from an EMBL/GenBank/DDBJ whole genome shotgun (WGS) entry which is preliminary data.</text>
</comment>
<comment type="subcellular location">
    <subcellularLocation>
        <location evidence="5">Nucleus</location>
    </subcellularLocation>
</comment>
<name>A0A2J7QXN9_9NEOP</name>
<keyword evidence="1" id="KW-0805">Transcription regulation</keyword>
<feature type="non-terminal residue" evidence="8">
    <location>
        <position position="1"/>
    </location>
</feature>
<dbReference type="Proteomes" id="UP000235965">
    <property type="component" value="Unassembled WGS sequence"/>
</dbReference>